<dbReference type="PRINTS" id="PR00040">
    <property type="entry name" value="HTHMERR"/>
</dbReference>
<feature type="non-terminal residue" evidence="4">
    <location>
        <position position="282"/>
    </location>
</feature>
<keyword evidence="1" id="KW-0238">DNA-binding</keyword>
<dbReference type="AlphaFoldDB" id="A0A848LX84"/>
<dbReference type="PANTHER" id="PTHR30204">
    <property type="entry name" value="REDOX-CYCLING DRUG-SENSING TRANSCRIPTIONAL ACTIVATOR SOXR"/>
    <property type="match status" value="1"/>
</dbReference>
<evidence type="ECO:0000259" key="3">
    <source>
        <dbReference type="PROSITE" id="PS50937"/>
    </source>
</evidence>
<proteinExistence type="predicted"/>
<dbReference type="EMBL" id="JABBJJ010000469">
    <property type="protein sequence ID" value="NMO22768.1"/>
    <property type="molecule type" value="Genomic_DNA"/>
</dbReference>
<dbReference type="PROSITE" id="PS50937">
    <property type="entry name" value="HTH_MERR_2"/>
    <property type="match status" value="1"/>
</dbReference>
<name>A0A848LX84_9BACT</name>
<dbReference type="SUPFAM" id="SSF46955">
    <property type="entry name" value="Putative DNA-binding domain"/>
    <property type="match status" value="1"/>
</dbReference>
<dbReference type="Pfam" id="PF07739">
    <property type="entry name" value="TipAS"/>
    <property type="match status" value="1"/>
</dbReference>
<reference evidence="4 5" key="1">
    <citation type="submission" date="2020-04" db="EMBL/GenBank/DDBJ databases">
        <title>Draft genome of Pyxidicoccus fallax type strain.</title>
        <authorList>
            <person name="Whitworth D.E."/>
        </authorList>
    </citation>
    <scope>NUCLEOTIDE SEQUENCE [LARGE SCALE GENOMIC DNA]</scope>
    <source>
        <strain evidence="4 5">DSM 14698</strain>
    </source>
</reference>
<dbReference type="Proteomes" id="UP000518300">
    <property type="component" value="Unassembled WGS sequence"/>
</dbReference>
<dbReference type="Pfam" id="PF13411">
    <property type="entry name" value="MerR_1"/>
    <property type="match status" value="1"/>
</dbReference>
<feature type="coiled-coil region" evidence="2">
    <location>
        <begin position="80"/>
        <end position="107"/>
    </location>
</feature>
<dbReference type="InterPro" id="IPR009061">
    <property type="entry name" value="DNA-bd_dom_put_sf"/>
</dbReference>
<dbReference type="PANTHER" id="PTHR30204:SF90">
    <property type="entry name" value="HTH-TYPE TRANSCRIPTIONAL ACTIVATOR MTA"/>
    <property type="match status" value="1"/>
</dbReference>
<evidence type="ECO:0000313" key="5">
    <source>
        <dbReference type="Proteomes" id="UP000518300"/>
    </source>
</evidence>
<dbReference type="InterPro" id="IPR012925">
    <property type="entry name" value="TipAS_dom"/>
</dbReference>
<dbReference type="Gene3D" id="1.10.1660.10">
    <property type="match status" value="1"/>
</dbReference>
<sequence>MLRIGELARRAGLTVRTLHHYDAIGLLRPSTRSEGGYRLYGPADIARLHAIQALRHLGLSLEDIGRLLVDEGGATLPVILEQQLRALDRQIEQTQQLRDRLALIQSQLSEGLQPEPGDWLATLRLMTTCDKYFTREELKKILGNSRIISDDLPPLMAEVRRAMESGLPAESPEAQPLAYRWMTLMITWMQGDFDLLRRWGDMYKRETSALNGVGPDPRMVAYMDRAIAVRVNALGRYLSIDELKRMQRVPREEWEHLSRRTRELMRQDVPPEHKRARALGRE</sequence>
<protein>
    <submittedName>
        <fullName evidence="4">MerR family transcriptional regulator</fullName>
    </submittedName>
</protein>
<evidence type="ECO:0000313" key="4">
    <source>
        <dbReference type="EMBL" id="NMO22768.1"/>
    </source>
</evidence>
<dbReference type="PROSITE" id="PS00552">
    <property type="entry name" value="HTH_MERR_1"/>
    <property type="match status" value="1"/>
</dbReference>
<dbReference type="RefSeq" id="WP_169351893.1">
    <property type="nucleotide sequence ID" value="NZ_JABBJJ010000469.1"/>
</dbReference>
<feature type="domain" description="HTH merR-type" evidence="3">
    <location>
        <begin position="1"/>
        <end position="70"/>
    </location>
</feature>
<dbReference type="GO" id="GO:0003700">
    <property type="term" value="F:DNA-binding transcription factor activity"/>
    <property type="evidence" value="ECO:0007669"/>
    <property type="project" value="InterPro"/>
</dbReference>
<comment type="caution">
    <text evidence="4">The sequence shown here is derived from an EMBL/GenBank/DDBJ whole genome shotgun (WGS) entry which is preliminary data.</text>
</comment>
<evidence type="ECO:0000256" key="1">
    <source>
        <dbReference type="ARBA" id="ARBA00023125"/>
    </source>
</evidence>
<organism evidence="4 5">
    <name type="scientific">Pyxidicoccus fallax</name>
    <dbReference type="NCBI Taxonomy" id="394095"/>
    <lineage>
        <taxon>Bacteria</taxon>
        <taxon>Pseudomonadati</taxon>
        <taxon>Myxococcota</taxon>
        <taxon>Myxococcia</taxon>
        <taxon>Myxococcales</taxon>
        <taxon>Cystobacterineae</taxon>
        <taxon>Myxococcaceae</taxon>
        <taxon>Pyxidicoccus</taxon>
    </lineage>
</organism>
<dbReference type="InterPro" id="IPR047057">
    <property type="entry name" value="MerR_fam"/>
</dbReference>
<dbReference type="InterPro" id="IPR000551">
    <property type="entry name" value="MerR-type_HTH_dom"/>
</dbReference>
<evidence type="ECO:0000256" key="2">
    <source>
        <dbReference type="SAM" id="Coils"/>
    </source>
</evidence>
<accession>A0A848LX84</accession>
<keyword evidence="5" id="KW-1185">Reference proteome</keyword>
<gene>
    <name evidence="4" type="ORF">HG543_49115</name>
</gene>
<dbReference type="GO" id="GO:0003677">
    <property type="term" value="F:DNA binding"/>
    <property type="evidence" value="ECO:0007669"/>
    <property type="project" value="UniProtKB-KW"/>
</dbReference>
<dbReference type="SMART" id="SM00422">
    <property type="entry name" value="HTH_MERR"/>
    <property type="match status" value="1"/>
</dbReference>
<keyword evidence="2" id="KW-0175">Coiled coil</keyword>